<comment type="similarity">
    <text evidence="1">Belongs to the gamma-glutamyltransferase family.</text>
</comment>
<evidence type="ECO:0000256" key="4">
    <source>
        <dbReference type="ARBA" id="ARBA00023145"/>
    </source>
</evidence>
<dbReference type="Proteomes" id="UP000019753">
    <property type="component" value="Unassembled WGS sequence"/>
</dbReference>
<proteinExistence type="inferred from homology"/>
<dbReference type="RefSeq" id="WP_034221321.1">
    <property type="nucleotide sequence ID" value="NZ_AXCW01000003.1"/>
</dbReference>
<dbReference type="InterPro" id="IPR043137">
    <property type="entry name" value="GGT_ssub_C"/>
</dbReference>
<protein>
    <recommendedName>
        <fullName evidence="8">Gamma-glutamyltransferase</fullName>
    </recommendedName>
</protein>
<dbReference type="GO" id="GO:0016740">
    <property type="term" value="F:transferase activity"/>
    <property type="evidence" value="ECO:0007669"/>
    <property type="project" value="UniProtKB-KW"/>
</dbReference>
<sequence>MTPRRRRHAAGSHPPVAHHALRRGRLRRWAVGTGVLLVAGCTTSTPTPQATPSATEAPAPVESTPTPTPTPEAALGAYGVSSGHPLATRAGMEVLEQGGTAVDAAIAAAFADAVMQPASSGIGGGGATIVVSDGEAVNYDYREVVNAAGVIPPTGTGIPGFVAGMAELHEEHGTLEWAALLEPAIEIAETGGPVSGYLARTIDRELGRAVTAGLPHFRRADGTPLQEGDPLVQTELAATMRTLASEGPDAFYTGSMVAALSGVEGIDAESLAAYSVQRSAPARGPVGDYTMLSGAPALPGAAIIQMVQIAEAAGIAGVDPASADFVELQSRAWQVAEQSVQTWFGDPAFVDVPVDTLTDPQANAAIAAGLGDAATTSARVPYDGAANTTHISVVDAEGTAVSMTNTITNYWGSGQYVAGFFMNDQLERFGDIGATEANRPEPGRRSVTWSSPSMLLDAQDRPVLVIGTPGGGQIPNTTAQVVTLWALHGQELEQAVPAERFLLTGGRLRLESPRLAEELRGRGYDVRVTNPDSPEIYGSVQALEIDWETGTVHGVADTRRSAGVETAVGDPGR</sequence>
<dbReference type="AlphaFoldDB" id="A0A021VVN3"/>
<accession>A0A021VVN3</accession>
<evidence type="ECO:0000256" key="5">
    <source>
        <dbReference type="SAM" id="MobiDB-lite"/>
    </source>
</evidence>
<dbReference type="PANTHER" id="PTHR43199">
    <property type="entry name" value="GLUTATHIONE HYDROLASE"/>
    <property type="match status" value="1"/>
</dbReference>
<feature type="compositionally biased region" description="Basic residues" evidence="5">
    <location>
        <begin position="1"/>
        <end position="10"/>
    </location>
</feature>
<comment type="caution">
    <text evidence="6">The sequence shown here is derived from an EMBL/GenBank/DDBJ whole genome shotgun (WGS) entry which is preliminary data.</text>
</comment>
<dbReference type="MEROPS" id="T03.023"/>
<dbReference type="PRINTS" id="PR01210">
    <property type="entry name" value="GGTRANSPTASE"/>
</dbReference>
<gene>
    <name evidence="6" type="ORF">N866_10130</name>
</gene>
<dbReference type="Gene3D" id="3.60.20.40">
    <property type="match status" value="1"/>
</dbReference>
<keyword evidence="4" id="KW-0865">Zymogen</keyword>
<dbReference type="EMBL" id="AXCW01000003">
    <property type="protein sequence ID" value="EYR65178.1"/>
    <property type="molecule type" value="Genomic_DNA"/>
</dbReference>
<keyword evidence="7" id="KW-1185">Reference proteome</keyword>
<dbReference type="Gene3D" id="1.10.246.130">
    <property type="match status" value="1"/>
</dbReference>
<dbReference type="Pfam" id="PF01019">
    <property type="entry name" value="G_glu_transpept"/>
    <property type="match status" value="1"/>
</dbReference>
<dbReference type="PANTHER" id="PTHR43199:SF1">
    <property type="entry name" value="GLUTATHIONE HYDROLASE PROENZYME"/>
    <property type="match status" value="1"/>
</dbReference>
<evidence type="ECO:0000256" key="2">
    <source>
        <dbReference type="ARBA" id="ARBA00022679"/>
    </source>
</evidence>
<keyword evidence="2" id="KW-0808">Transferase</keyword>
<dbReference type="SUPFAM" id="SSF56235">
    <property type="entry name" value="N-terminal nucleophile aminohydrolases (Ntn hydrolases)"/>
    <property type="match status" value="1"/>
</dbReference>
<feature type="compositionally biased region" description="Low complexity" evidence="5">
    <location>
        <begin position="43"/>
        <end position="65"/>
    </location>
</feature>
<dbReference type="GO" id="GO:0016787">
    <property type="term" value="F:hydrolase activity"/>
    <property type="evidence" value="ECO:0007669"/>
    <property type="project" value="UniProtKB-KW"/>
</dbReference>
<dbReference type="InterPro" id="IPR051792">
    <property type="entry name" value="GGT_bact"/>
</dbReference>
<organism evidence="6 7">
    <name type="scientific">Actinotalea ferrariae CF5-4</name>
    <dbReference type="NCBI Taxonomy" id="948458"/>
    <lineage>
        <taxon>Bacteria</taxon>
        <taxon>Bacillati</taxon>
        <taxon>Actinomycetota</taxon>
        <taxon>Actinomycetes</taxon>
        <taxon>Micrococcales</taxon>
        <taxon>Cellulomonadaceae</taxon>
        <taxon>Actinotalea</taxon>
    </lineage>
</organism>
<evidence type="ECO:0000313" key="7">
    <source>
        <dbReference type="Proteomes" id="UP000019753"/>
    </source>
</evidence>
<reference evidence="6 7" key="1">
    <citation type="submission" date="2014-01" db="EMBL/GenBank/DDBJ databases">
        <title>Actinotalea ferrariae CF5-4.</title>
        <authorList>
            <person name="Chen F."/>
            <person name="Li Y."/>
            <person name="Wang G."/>
        </authorList>
    </citation>
    <scope>NUCLEOTIDE SEQUENCE [LARGE SCALE GENOMIC DNA]</scope>
    <source>
        <strain evidence="6 7">CF5-4</strain>
    </source>
</reference>
<feature type="region of interest" description="Disordered" evidence="5">
    <location>
        <begin position="1"/>
        <end position="20"/>
    </location>
</feature>
<evidence type="ECO:0000313" key="6">
    <source>
        <dbReference type="EMBL" id="EYR65178.1"/>
    </source>
</evidence>
<evidence type="ECO:0008006" key="8">
    <source>
        <dbReference type="Google" id="ProtNLM"/>
    </source>
</evidence>
<evidence type="ECO:0000256" key="1">
    <source>
        <dbReference type="ARBA" id="ARBA00009381"/>
    </source>
</evidence>
<dbReference type="OrthoDB" id="9781342at2"/>
<name>A0A021VVN3_9CELL</name>
<feature type="region of interest" description="Disordered" evidence="5">
    <location>
        <begin position="43"/>
        <end position="73"/>
    </location>
</feature>
<keyword evidence="3" id="KW-0378">Hydrolase</keyword>
<dbReference type="InterPro" id="IPR029055">
    <property type="entry name" value="Ntn_hydrolases_N"/>
</dbReference>
<dbReference type="InterPro" id="IPR043138">
    <property type="entry name" value="GGT_lsub"/>
</dbReference>
<evidence type="ECO:0000256" key="3">
    <source>
        <dbReference type="ARBA" id="ARBA00022801"/>
    </source>
</evidence>